<name>A0A6J6ZF12_9ZZZZ</name>
<feature type="transmembrane region" description="Helical" evidence="1">
    <location>
        <begin position="21"/>
        <end position="42"/>
    </location>
</feature>
<keyword evidence="1" id="KW-0812">Transmembrane</keyword>
<feature type="transmembrane region" description="Helical" evidence="1">
    <location>
        <begin position="220"/>
        <end position="239"/>
    </location>
</feature>
<evidence type="ECO:0000313" key="3">
    <source>
        <dbReference type="EMBL" id="CAB5239247.1"/>
    </source>
</evidence>
<evidence type="ECO:0000256" key="1">
    <source>
        <dbReference type="SAM" id="Phobius"/>
    </source>
</evidence>
<evidence type="ECO:0000313" key="2">
    <source>
        <dbReference type="EMBL" id="CAB4820381.1"/>
    </source>
</evidence>
<dbReference type="EMBL" id="CAFABG010000006">
    <property type="protein sequence ID" value="CAB4820381.1"/>
    <property type="molecule type" value="Genomic_DNA"/>
</dbReference>
<dbReference type="AlphaFoldDB" id="A0A6J6ZF12"/>
<feature type="transmembrane region" description="Helical" evidence="1">
    <location>
        <begin position="152"/>
        <end position="170"/>
    </location>
</feature>
<keyword evidence="1" id="KW-1133">Transmembrane helix</keyword>
<feature type="transmembrane region" description="Helical" evidence="1">
    <location>
        <begin position="317"/>
        <end position="333"/>
    </location>
</feature>
<feature type="transmembrane region" description="Helical" evidence="1">
    <location>
        <begin position="366"/>
        <end position="385"/>
    </location>
</feature>
<accession>A0A6J6ZF12</accession>
<feature type="transmembrane region" description="Helical" evidence="1">
    <location>
        <begin position="182"/>
        <end position="208"/>
    </location>
</feature>
<feature type="transmembrane region" description="Helical" evidence="1">
    <location>
        <begin position="419"/>
        <end position="436"/>
    </location>
</feature>
<reference evidence="2" key="1">
    <citation type="submission" date="2020-05" db="EMBL/GenBank/DDBJ databases">
        <authorList>
            <person name="Chiriac C."/>
            <person name="Salcher M."/>
            <person name="Ghai R."/>
            <person name="Kavagutti S V."/>
        </authorList>
    </citation>
    <scope>NUCLEOTIDE SEQUENCE</scope>
</reference>
<organism evidence="2">
    <name type="scientific">freshwater metagenome</name>
    <dbReference type="NCBI Taxonomy" id="449393"/>
    <lineage>
        <taxon>unclassified sequences</taxon>
        <taxon>metagenomes</taxon>
        <taxon>ecological metagenomes</taxon>
    </lineage>
</organism>
<gene>
    <name evidence="2" type="ORF">UFOPK3181_00168</name>
    <name evidence="3" type="ORF">UFOPK3520_00137</name>
</gene>
<protein>
    <submittedName>
        <fullName evidence="2">Unannotated protein</fullName>
    </submittedName>
</protein>
<sequence length="444" mass="48853">MGKNSKARVARAHEKKLSSAQFWLIALPFTALIIKFIVMANIPAGGWLGADGENYLAGVDGLLKDGFFSEEGKLIYWPAGYPIFIWPLAAVSISKFVYFLGVIQSSLFAYATFLFTRELKRTKIASLAITTSFLISFNPTLSLSTLTVGYEGPVAVLLMITVAFLIRDLLSPSSKISKRNIFIVALSLSVSSFFQPRMLLFAVAFILFWSCKKSGKKLRMQLVVLTLAIAMLLPSILIFRNIVANNKAAISTNLGVTMRIGAGDKATGGYSNSGGSVQCLPEVKGQEISDNQVVICVLKWYVEHPAKTSKLMINKTFFYWSPWFGPIANGTMARNPWLKTSPLVEIAKSESGHNLIYGGIGKTISWMWLLGGMVLIGAGLLWLWLHGGVERTLFWLAGIPTILGWLTSLGTIGDHRFRVPQMALSLFLQVAGIYGLRRRFKCSA</sequence>
<feature type="transmembrane region" description="Helical" evidence="1">
    <location>
        <begin position="127"/>
        <end position="146"/>
    </location>
</feature>
<dbReference type="EMBL" id="CAFBSF010000004">
    <property type="protein sequence ID" value="CAB5239247.1"/>
    <property type="molecule type" value="Genomic_DNA"/>
</dbReference>
<proteinExistence type="predicted"/>
<feature type="transmembrane region" description="Helical" evidence="1">
    <location>
        <begin position="392"/>
        <end position="413"/>
    </location>
</feature>
<keyword evidence="1" id="KW-0472">Membrane</keyword>